<evidence type="ECO:0000313" key="2">
    <source>
        <dbReference type="EMBL" id="SDZ85328.1"/>
    </source>
</evidence>
<dbReference type="InterPro" id="IPR047589">
    <property type="entry name" value="DUF11_rpt"/>
</dbReference>
<gene>
    <name evidence="2" type="ORF">SAMN05660964_00409</name>
</gene>
<accession>A0A1H3WGG8</accession>
<proteinExistence type="predicted"/>
<dbReference type="AlphaFoldDB" id="A0A1H3WGG8"/>
<feature type="signal peptide" evidence="1">
    <location>
        <begin position="1"/>
        <end position="26"/>
    </location>
</feature>
<dbReference type="RefSeq" id="WP_093064878.1">
    <property type="nucleotide sequence ID" value="NZ_FNQP01000002.1"/>
</dbReference>
<feature type="chain" id="PRO_5011644885" evidence="1">
    <location>
        <begin position="27"/>
        <end position="168"/>
    </location>
</feature>
<evidence type="ECO:0000313" key="3">
    <source>
        <dbReference type="Proteomes" id="UP000199397"/>
    </source>
</evidence>
<evidence type="ECO:0000256" key="1">
    <source>
        <dbReference type="SAM" id="SignalP"/>
    </source>
</evidence>
<dbReference type="InterPro" id="IPR014468">
    <property type="entry name" value="UCP014979"/>
</dbReference>
<dbReference type="PIRSF" id="PIRSF014979">
    <property type="entry name" value="UCP014979"/>
    <property type="match status" value="1"/>
</dbReference>
<dbReference type="STRING" id="525918.SAMN05660964_00409"/>
<protein>
    <submittedName>
        <fullName evidence="2">Conserved repeat domain-containing protein</fullName>
    </submittedName>
</protein>
<keyword evidence="3" id="KW-1185">Reference proteome</keyword>
<dbReference type="EMBL" id="FNQP01000002">
    <property type="protein sequence ID" value="SDZ85328.1"/>
    <property type="molecule type" value="Genomic_DNA"/>
</dbReference>
<dbReference type="OrthoDB" id="200318at2"/>
<reference evidence="2 3" key="1">
    <citation type="submission" date="2016-10" db="EMBL/GenBank/DDBJ databases">
        <authorList>
            <person name="de Groot N.N."/>
        </authorList>
    </citation>
    <scope>NUCLEOTIDE SEQUENCE [LARGE SCALE GENOMIC DNA]</scope>
    <source>
        <strain evidence="2 3">DSM 21228</strain>
    </source>
</reference>
<dbReference type="NCBIfam" id="TIGR01451">
    <property type="entry name" value="B_ant_repeat"/>
    <property type="match status" value="1"/>
</dbReference>
<organism evidence="2 3">
    <name type="scientific">Thiothrix caldifontis</name>
    <dbReference type="NCBI Taxonomy" id="525918"/>
    <lineage>
        <taxon>Bacteria</taxon>
        <taxon>Pseudomonadati</taxon>
        <taxon>Pseudomonadota</taxon>
        <taxon>Gammaproteobacteria</taxon>
        <taxon>Thiotrichales</taxon>
        <taxon>Thiotrichaceae</taxon>
        <taxon>Thiothrix</taxon>
    </lineage>
</organism>
<dbReference type="Proteomes" id="UP000199397">
    <property type="component" value="Unassembled WGS sequence"/>
</dbReference>
<name>A0A1H3WGG8_9GAMM</name>
<keyword evidence="1" id="KW-0732">Signal</keyword>
<sequence>MFSKKTLLATILGCSIALGSLVTVHAESGNSPLQSTMQAYLITVSEDGKEMAQATNEVEPGQVVEYRMEYKNAGKTPLKGIAVTGPVPSSTQYMDNTALTQADADFTVSIDGGKTFENEPVKRLVVNEQGKKVEKIIPPSEYTHVRWMLKQPLSTGDTQLFTYRTLVK</sequence>